<sequence length="44" mass="5153">MNTLKKEVFQAEKKIATKNSSFLDFLFGVNPLIRDLSLRNHFQL</sequence>
<gene>
    <name evidence="1" type="ordered locus">SNE_A14380</name>
</gene>
<dbReference type="KEGG" id="sng:SNE_A14380"/>
<protein>
    <submittedName>
        <fullName evidence="1">Uncharacterized protein</fullName>
    </submittedName>
</protein>
<reference key="1">
    <citation type="journal article" date="2011" name="Mol. Biol. Evol.">
        <title>Unity in variety -- the pan-genome of the Chlamydiae.</title>
        <authorList>
            <person name="Collingro A."/>
            <person name="Tischler P."/>
            <person name="Weinmaier T."/>
            <person name="Penz T."/>
            <person name="Heinz E."/>
            <person name="Brunham R.C."/>
            <person name="Read T.D."/>
            <person name="Bavoil P.M."/>
            <person name="Sachse K."/>
            <person name="Kahane S."/>
            <person name="Friedman M.G."/>
            <person name="Rattei T."/>
            <person name="Myers G.S.A."/>
            <person name="Horn M."/>
        </authorList>
    </citation>
    <scope>NUCLEOTIDE SEQUENCE</scope>
    <source>
        <strain>Z</strain>
    </source>
</reference>
<reference evidence="1 2" key="2">
    <citation type="journal article" date="2011" name="Mol. Biol. Evol.">
        <title>Unity in variety--the pan-genome of the Chlamydiae.</title>
        <authorList>
            <person name="Collingro A."/>
            <person name="Tischler P."/>
            <person name="Weinmaier T."/>
            <person name="Penz T."/>
            <person name="Heinz E."/>
            <person name="Brunham R.C."/>
            <person name="Read T.D."/>
            <person name="Bavoil P.M."/>
            <person name="Sachse K."/>
            <person name="Kahane S."/>
            <person name="Friedman M.G."/>
            <person name="Rattei T."/>
            <person name="Myers G.S."/>
            <person name="Horn M."/>
        </authorList>
    </citation>
    <scope>NUCLEOTIDE SEQUENCE [LARGE SCALE GENOMIC DNA]</scope>
    <source>
        <strain evidence="2">ATCC VR-1471 / Z</strain>
    </source>
</reference>
<evidence type="ECO:0000313" key="2">
    <source>
        <dbReference type="Proteomes" id="UP000000496"/>
    </source>
</evidence>
<keyword evidence="2" id="KW-1185">Reference proteome</keyword>
<evidence type="ECO:0000313" key="1">
    <source>
        <dbReference type="EMBL" id="CCB89315.1"/>
    </source>
</evidence>
<organism evidence="1 2">
    <name type="scientific">Simkania negevensis (strain ATCC VR-1471 / DSM 27360 / Z)</name>
    <dbReference type="NCBI Taxonomy" id="331113"/>
    <lineage>
        <taxon>Bacteria</taxon>
        <taxon>Pseudomonadati</taxon>
        <taxon>Chlamydiota</taxon>
        <taxon>Chlamydiia</taxon>
        <taxon>Parachlamydiales</taxon>
        <taxon>Simkaniaceae</taxon>
        <taxon>Simkania</taxon>
    </lineage>
</organism>
<dbReference type="HOGENOM" id="CLU_3222090_0_0_0"/>
<dbReference type="STRING" id="331113.SNE_A14380"/>
<dbReference type="EMBL" id="FR872582">
    <property type="protein sequence ID" value="CCB89315.1"/>
    <property type="molecule type" value="Genomic_DNA"/>
</dbReference>
<dbReference type="Proteomes" id="UP000000496">
    <property type="component" value="Chromosome gsn.131"/>
</dbReference>
<dbReference type="AlphaFoldDB" id="F8L5G3"/>
<proteinExistence type="predicted"/>
<accession>F8L5G3</accession>
<name>F8L5G3_SIMNZ</name>